<dbReference type="GO" id="GO:0016460">
    <property type="term" value="C:myosin II complex"/>
    <property type="evidence" value="ECO:0007669"/>
    <property type="project" value="TreeGrafter"/>
</dbReference>
<reference evidence="5" key="1">
    <citation type="submission" date="2016-11" db="UniProtKB">
        <authorList>
            <consortium name="WormBaseParasite"/>
        </authorList>
    </citation>
    <scope>IDENTIFICATION</scope>
</reference>
<evidence type="ECO:0000313" key="4">
    <source>
        <dbReference type="Proteomes" id="UP000095280"/>
    </source>
</evidence>
<dbReference type="InterPro" id="IPR011992">
    <property type="entry name" value="EF-hand-dom_pair"/>
</dbReference>
<dbReference type="GO" id="GO:0005509">
    <property type="term" value="F:calcium ion binding"/>
    <property type="evidence" value="ECO:0007669"/>
    <property type="project" value="InterPro"/>
</dbReference>
<feature type="domain" description="EF-hand" evidence="3">
    <location>
        <begin position="96"/>
        <end position="131"/>
    </location>
</feature>
<dbReference type="InterPro" id="IPR018247">
    <property type="entry name" value="EF_Hand_1_Ca_BS"/>
</dbReference>
<dbReference type="PANTHER" id="PTHR23048">
    <property type="entry name" value="MYOSIN LIGHT CHAIN 1, 3"/>
    <property type="match status" value="1"/>
</dbReference>
<keyword evidence="1" id="KW-0677">Repeat</keyword>
<dbReference type="AlphaFoldDB" id="A0A1I8IYV5"/>
<feature type="domain" description="EF-hand" evidence="3">
    <location>
        <begin position="1"/>
        <end position="31"/>
    </location>
</feature>
<dbReference type="InterPro" id="IPR002048">
    <property type="entry name" value="EF_hand_dom"/>
</dbReference>
<dbReference type="PANTHER" id="PTHR23048:SF0">
    <property type="entry name" value="CALMODULIN LIKE 3"/>
    <property type="match status" value="1"/>
</dbReference>
<dbReference type="Pfam" id="PF13499">
    <property type="entry name" value="EF-hand_7"/>
    <property type="match status" value="2"/>
</dbReference>
<protein>
    <submittedName>
        <fullName evidence="5">EF-hand domain-containing protein</fullName>
    </submittedName>
</protein>
<keyword evidence="4" id="KW-1185">Reference proteome</keyword>
<evidence type="ECO:0000256" key="2">
    <source>
        <dbReference type="ARBA" id="ARBA00022837"/>
    </source>
</evidence>
<dbReference type="PROSITE" id="PS00018">
    <property type="entry name" value="EF_HAND_1"/>
    <property type="match status" value="3"/>
</dbReference>
<evidence type="ECO:0000256" key="1">
    <source>
        <dbReference type="ARBA" id="ARBA00022737"/>
    </source>
</evidence>
<dbReference type="Proteomes" id="UP000095280">
    <property type="component" value="Unplaced"/>
</dbReference>
<name>A0A1I8IYV5_9PLAT</name>
<organism evidence="4 5">
    <name type="scientific">Macrostomum lignano</name>
    <dbReference type="NCBI Taxonomy" id="282301"/>
    <lineage>
        <taxon>Eukaryota</taxon>
        <taxon>Metazoa</taxon>
        <taxon>Spiralia</taxon>
        <taxon>Lophotrochozoa</taxon>
        <taxon>Platyhelminthes</taxon>
        <taxon>Rhabditophora</taxon>
        <taxon>Macrostomorpha</taxon>
        <taxon>Macrostomida</taxon>
        <taxon>Macrostomidae</taxon>
        <taxon>Macrostomum</taxon>
    </lineage>
</organism>
<dbReference type="CDD" id="cd00051">
    <property type="entry name" value="EFh"/>
    <property type="match status" value="2"/>
</dbReference>
<accession>A0A1I8IYV5</accession>
<dbReference type="InterPro" id="IPR050230">
    <property type="entry name" value="CALM/Myosin/TropC-like"/>
</dbReference>
<dbReference type="PROSITE" id="PS50222">
    <property type="entry name" value="EF_HAND_2"/>
    <property type="match status" value="3"/>
</dbReference>
<feature type="domain" description="EF-hand" evidence="3">
    <location>
        <begin position="60"/>
        <end position="95"/>
    </location>
</feature>
<proteinExistence type="predicted"/>
<dbReference type="FunFam" id="1.10.238.10:FF:000527">
    <property type="entry name" value="Calmodulin-3"/>
    <property type="match status" value="1"/>
</dbReference>
<keyword evidence="2" id="KW-0106">Calcium</keyword>
<dbReference type="Gene3D" id="1.10.238.10">
    <property type="entry name" value="EF-hand"/>
    <property type="match status" value="2"/>
</dbReference>
<sequence length="139" mass="15996">MREAFDIFDQNSSGYIESFELRNVLQAMGQNPTQKEIDSIIQEADFARIMKSYVFKNSTEIDNELLTAFQVFDRDKNGFISRQELEFVLKSIGEQLTTEEIDELFRSADANEDGKISYKEFVVLFSQPASAKGQKQQQT</sequence>
<dbReference type="SMART" id="SM00054">
    <property type="entry name" value="EFh"/>
    <property type="match status" value="3"/>
</dbReference>
<dbReference type="SUPFAM" id="SSF47473">
    <property type="entry name" value="EF-hand"/>
    <property type="match status" value="1"/>
</dbReference>
<evidence type="ECO:0000259" key="3">
    <source>
        <dbReference type="PROSITE" id="PS50222"/>
    </source>
</evidence>
<evidence type="ECO:0000313" key="5">
    <source>
        <dbReference type="WBParaSite" id="maker-uti_cns_0045366-snap-gene-1.4-mRNA-1"/>
    </source>
</evidence>
<dbReference type="WBParaSite" id="maker-uti_cns_0045366-snap-gene-1.4-mRNA-1">
    <property type="protein sequence ID" value="maker-uti_cns_0045366-snap-gene-1.4-mRNA-1"/>
    <property type="gene ID" value="maker-uti_cns_0045366-snap-gene-1.4"/>
</dbReference>